<dbReference type="RefSeq" id="WP_068612017.1">
    <property type="nucleotide sequence ID" value="NZ_CP016268.1"/>
</dbReference>
<dbReference type="EMBL" id="CP016268">
    <property type="protein sequence ID" value="ANO50020.1"/>
    <property type="molecule type" value="Genomic_DNA"/>
</dbReference>
<reference evidence="2 3" key="1">
    <citation type="submission" date="2016-06" db="EMBL/GenBank/DDBJ databases">
        <title>Complete genome sequence of a deep-branching marine Gamma Proteobacterium Woeseia oceani type strain XK5.</title>
        <authorList>
            <person name="Mu D."/>
            <person name="Du Z."/>
        </authorList>
    </citation>
    <scope>NUCLEOTIDE SEQUENCE [LARGE SCALE GENOMIC DNA]</scope>
    <source>
        <strain evidence="2 3">XK5</strain>
    </source>
</reference>
<accession>A0A193LBW2</accession>
<dbReference type="OrthoDB" id="7069389at2"/>
<dbReference type="Pfam" id="PF07178">
    <property type="entry name" value="TraL"/>
    <property type="match status" value="1"/>
</dbReference>
<name>A0A193LBW2_9GAMM</name>
<evidence type="ECO:0000256" key="1">
    <source>
        <dbReference type="SAM" id="Phobius"/>
    </source>
</evidence>
<evidence type="ECO:0000313" key="3">
    <source>
        <dbReference type="Proteomes" id="UP000092695"/>
    </source>
</evidence>
<organism evidence="2 3">
    <name type="scientific">Woeseia oceani</name>
    <dbReference type="NCBI Taxonomy" id="1548547"/>
    <lineage>
        <taxon>Bacteria</taxon>
        <taxon>Pseudomonadati</taxon>
        <taxon>Pseudomonadota</taxon>
        <taxon>Gammaproteobacteria</taxon>
        <taxon>Woeseiales</taxon>
        <taxon>Woeseiaceae</taxon>
        <taxon>Woeseia</taxon>
    </lineage>
</organism>
<dbReference type="InterPro" id="IPR009838">
    <property type="entry name" value="T4SS_TraL"/>
</dbReference>
<keyword evidence="1" id="KW-1133">Transmembrane helix</keyword>
<dbReference type="KEGG" id="woc:BA177_01205"/>
<dbReference type="NCBIfam" id="TIGR02762">
    <property type="entry name" value="TraL_TIGR"/>
    <property type="match status" value="1"/>
</dbReference>
<protein>
    <submittedName>
        <fullName evidence="2">Type IV conjugative transfer system protein TraL</fullName>
    </submittedName>
</protein>
<evidence type="ECO:0000313" key="2">
    <source>
        <dbReference type="EMBL" id="ANO50020.1"/>
    </source>
</evidence>
<gene>
    <name evidence="2" type="ORF">BA177_01205</name>
</gene>
<dbReference type="GO" id="GO:0019867">
    <property type="term" value="C:outer membrane"/>
    <property type="evidence" value="ECO:0007669"/>
    <property type="project" value="InterPro"/>
</dbReference>
<keyword evidence="3" id="KW-1185">Reference proteome</keyword>
<sequence>MDQREFLIPRYLDAPPMALFIEADTAAVAFGFVFIGFFFKQLLICTVAGIVLARLYARSKADGGRGTIMRFLYWYTPSRLFVKSRVASFERYFLG</sequence>
<dbReference type="Proteomes" id="UP000092695">
    <property type="component" value="Chromosome"/>
</dbReference>
<dbReference type="AlphaFoldDB" id="A0A193LBW2"/>
<keyword evidence="1" id="KW-0812">Transmembrane</keyword>
<keyword evidence="1" id="KW-0472">Membrane</keyword>
<dbReference type="STRING" id="1548547.BA177_01205"/>
<feature type="transmembrane region" description="Helical" evidence="1">
    <location>
        <begin position="26"/>
        <end position="53"/>
    </location>
</feature>
<proteinExistence type="predicted"/>